<dbReference type="InterPro" id="IPR002397">
    <property type="entry name" value="Cyt_P450_B"/>
</dbReference>
<gene>
    <name evidence="3" type="ORF">FB468_0928</name>
</gene>
<keyword evidence="2" id="KW-0560">Oxidoreductase</keyword>
<comment type="similarity">
    <text evidence="1 2">Belongs to the cytochrome P450 family.</text>
</comment>
<dbReference type="SUPFAM" id="SSF48264">
    <property type="entry name" value="Cytochrome P450"/>
    <property type="match status" value="1"/>
</dbReference>
<accession>A0A542Y4D4</accession>
<keyword evidence="2" id="KW-0479">Metal-binding</keyword>
<evidence type="ECO:0000256" key="2">
    <source>
        <dbReference type="RuleBase" id="RU000461"/>
    </source>
</evidence>
<organism evidence="3 4">
    <name type="scientific">Leucobacter komagatae</name>
    <dbReference type="NCBI Taxonomy" id="55969"/>
    <lineage>
        <taxon>Bacteria</taxon>
        <taxon>Bacillati</taxon>
        <taxon>Actinomycetota</taxon>
        <taxon>Actinomycetes</taxon>
        <taxon>Micrococcales</taxon>
        <taxon>Microbacteriaceae</taxon>
        <taxon>Leucobacter</taxon>
    </lineage>
</organism>
<sequence>MAKTKADLENFSYHGDNLDDIFEDYEVMVNECPVGRSKRYGGFAFLAKNDDIFEAEQDYETFSVTPTMLLPDLEMGMPMIPIDLDPPEHTGYRKVLLPLFTPMNIAKLEPGMIETARQLADEVVEAAAANNGVVDVSTLFARPLPTIIFSRLCGYPEEDWPKFDKWVDDVLYERTEHPEIARAASAEILRYFEGIISARKAEGGERNDLMDKIINARVDGRELTLDEMLSYSYLLFIAGLDTTAWGLRSSLWYLAQNPKAQQQLRENPDQIPAAVEEFLRTMSPVQAMARTCMRDTVVQGQEIKAGERVVLVFGAGNRDPEIFEDPHEIKIDREDNRHLSFGGGPHRCLGSNLARKEMVIGIEEFLKRVPAFENAGGEVWHGVGPLTVRLIEE</sequence>
<dbReference type="PRINTS" id="PR00385">
    <property type="entry name" value="P450"/>
</dbReference>
<reference evidence="3 4" key="1">
    <citation type="submission" date="2019-06" db="EMBL/GenBank/DDBJ databases">
        <title>Sequencing the genomes of 1000 actinobacteria strains.</title>
        <authorList>
            <person name="Klenk H.-P."/>
        </authorList>
    </citation>
    <scope>NUCLEOTIDE SEQUENCE [LARGE SCALE GENOMIC DNA]</scope>
    <source>
        <strain evidence="3 4">DSM 8803</strain>
    </source>
</reference>
<keyword evidence="2" id="KW-0408">Iron</keyword>
<dbReference type="InterPro" id="IPR036396">
    <property type="entry name" value="Cyt_P450_sf"/>
</dbReference>
<dbReference type="Proteomes" id="UP000319094">
    <property type="component" value="Unassembled WGS sequence"/>
</dbReference>
<dbReference type="Gene3D" id="1.10.630.10">
    <property type="entry name" value="Cytochrome P450"/>
    <property type="match status" value="1"/>
</dbReference>
<dbReference type="AlphaFoldDB" id="A0A542Y4D4"/>
<protein>
    <submittedName>
        <fullName evidence="3">Cytochrome P450</fullName>
    </submittedName>
</protein>
<dbReference type="InterPro" id="IPR017972">
    <property type="entry name" value="Cyt_P450_CS"/>
</dbReference>
<dbReference type="GO" id="GO:0016705">
    <property type="term" value="F:oxidoreductase activity, acting on paired donors, with incorporation or reduction of molecular oxygen"/>
    <property type="evidence" value="ECO:0007669"/>
    <property type="project" value="InterPro"/>
</dbReference>
<dbReference type="GO" id="GO:0004497">
    <property type="term" value="F:monooxygenase activity"/>
    <property type="evidence" value="ECO:0007669"/>
    <property type="project" value="UniProtKB-KW"/>
</dbReference>
<keyword evidence="2" id="KW-0349">Heme</keyword>
<dbReference type="Pfam" id="PF00067">
    <property type="entry name" value="p450"/>
    <property type="match status" value="1"/>
</dbReference>
<evidence type="ECO:0000313" key="3">
    <source>
        <dbReference type="EMBL" id="TQL42918.1"/>
    </source>
</evidence>
<comment type="caution">
    <text evidence="3">The sequence shown here is derived from an EMBL/GenBank/DDBJ whole genome shotgun (WGS) entry which is preliminary data.</text>
</comment>
<evidence type="ECO:0000313" key="4">
    <source>
        <dbReference type="Proteomes" id="UP000319094"/>
    </source>
</evidence>
<evidence type="ECO:0000256" key="1">
    <source>
        <dbReference type="ARBA" id="ARBA00010617"/>
    </source>
</evidence>
<dbReference type="EMBL" id="VFON01000001">
    <property type="protein sequence ID" value="TQL42918.1"/>
    <property type="molecule type" value="Genomic_DNA"/>
</dbReference>
<dbReference type="GO" id="GO:0020037">
    <property type="term" value="F:heme binding"/>
    <property type="evidence" value="ECO:0007669"/>
    <property type="project" value="InterPro"/>
</dbReference>
<dbReference type="InterPro" id="IPR001128">
    <property type="entry name" value="Cyt_P450"/>
</dbReference>
<keyword evidence="4" id="KW-1185">Reference proteome</keyword>
<dbReference type="PRINTS" id="PR00359">
    <property type="entry name" value="BP450"/>
</dbReference>
<dbReference type="RefSeq" id="WP_141886304.1">
    <property type="nucleotide sequence ID" value="NZ_BAAAUY010000021.1"/>
</dbReference>
<keyword evidence="2" id="KW-0503">Monooxygenase</keyword>
<dbReference type="GO" id="GO:0005506">
    <property type="term" value="F:iron ion binding"/>
    <property type="evidence" value="ECO:0007669"/>
    <property type="project" value="InterPro"/>
</dbReference>
<dbReference type="PANTHER" id="PTHR46696">
    <property type="entry name" value="P450, PUTATIVE (EUROFUNG)-RELATED"/>
    <property type="match status" value="1"/>
</dbReference>
<dbReference type="PROSITE" id="PS00086">
    <property type="entry name" value="CYTOCHROME_P450"/>
    <property type="match status" value="1"/>
</dbReference>
<name>A0A542Y4D4_9MICO</name>
<dbReference type="OrthoDB" id="502624at2"/>
<dbReference type="PANTHER" id="PTHR46696:SF6">
    <property type="entry name" value="P450, PUTATIVE (EUROFUNG)-RELATED"/>
    <property type="match status" value="1"/>
</dbReference>
<proteinExistence type="inferred from homology"/>